<comment type="subcellular location">
    <subcellularLocation>
        <location evidence="1">Nucleus</location>
    </subcellularLocation>
</comment>
<feature type="compositionally biased region" description="Basic and acidic residues" evidence="10">
    <location>
        <begin position="17"/>
        <end position="43"/>
    </location>
</feature>
<dbReference type="Gene3D" id="1.25.10.10">
    <property type="entry name" value="Leucine-rich Repeat Variant"/>
    <property type="match status" value="1"/>
</dbReference>
<accession>A0A2P2I082</accession>
<comment type="subunit">
    <text evidence="7">Component of the PRP19-CDC5L splicing complex composed of a core complex comprising a homotetramer of PRPF19, CDC5L, PLRG1 and BCAS2, and at least three less stably associated proteins CTNNBL1, CWC15 and HSPA8. Interacts directly with CWC15 and CDC5L in the complex. Interacts with AICDA; the interaction is important for the antibody diversification activity of AICDA. Interacts with PRPF31 (via its NLS). Interacts (via its N-terminal NLS) with KPNA1 and KPNA2.</text>
</comment>
<dbReference type="AlphaFoldDB" id="A0A2P2I082"/>
<evidence type="ECO:0000256" key="6">
    <source>
        <dbReference type="ARBA" id="ARBA00058456"/>
    </source>
</evidence>
<evidence type="ECO:0000313" key="12">
    <source>
        <dbReference type="EMBL" id="LAB67447.1"/>
    </source>
</evidence>
<dbReference type="FunFam" id="1.25.10.10:FF:001136">
    <property type="entry name" value="Beta-catenin-like protein 1"/>
    <property type="match status" value="1"/>
</dbReference>
<evidence type="ECO:0000256" key="4">
    <source>
        <dbReference type="ARBA" id="ARBA00023054"/>
    </source>
</evidence>
<keyword evidence="4" id="KW-0175">Coiled coil</keyword>
<keyword evidence="2" id="KW-0597">Phosphoprotein</keyword>
<reference evidence="13" key="1">
    <citation type="submission" date="2017-11" db="EMBL/GenBank/DDBJ databases">
        <title>The sensing device of the deep-sea amphipod.</title>
        <authorList>
            <person name="Kobayashi H."/>
            <person name="Nagahama T."/>
            <person name="Arai W."/>
            <person name="Sasagawa Y."/>
            <person name="Umeda M."/>
            <person name="Hayashi T."/>
            <person name="Nikaido I."/>
            <person name="Watanabe H."/>
            <person name="Oguri K."/>
            <person name="Kitazato H."/>
            <person name="Fujioka K."/>
            <person name="Kido Y."/>
            <person name="Takami H."/>
        </authorList>
    </citation>
    <scope>NUCLEOTIDE SEQUENCE</scope>
    <source>
        <tissue evidence="13">Whole body</tissue>
    </source>
</reference>
<evidence type="ECO:0000256" key="8">
    <source>
        <dbReference type="ARBA" id="ARBA00070106"/>
    </source>
</evidence>
<feature type="domain" description="Beta-catenin-like protein 1 N-terminal" evidence="11">
    <location>
        <begin position="144"/>
        <end position="246"/>
    </location>
</feature>
<dbReference type="InterPro" id="IPR011989">
    <property type="entry name" value="ARM-like"/>
</dbReference>
<dbReference type="GO" id="GO:0010467">
    <property type="term" value="P:gene expression"/>
    <property type="evidence" value="ECO:0007669"/>
    <property type="project" value="UniProtKB-ARBA"/>
</dbReference>
<keyword evidence="5" id="KW-0539">Nucleus</keyword>
<evidence type="ECO:0000256" key="3">
    <source>
        <dbReference type="ARBA" id="ARBA00022737"/>
    </source>
</evidence>
<evidence type="ECO:0000256" key="5">
    <source>
        <dbReference type="ARBA" id="ARBA00023242"/>
    </source>
</evidence>
<evidence type="ECO:0000256" key="9">
    <source>
        <dbReference type="ARBA" id="ARBA00083862"/>
    </source>
</evidence>
<evidence type="ECO:0000313" key="13">
    <source>
        <dbReference type="EMBL" id="LAC21260.1"/>
    </source>
</evidence>
<evidence type="ECO:0000259" key="11">
    <source>
        <dbReference type="SMART" id="SM01156"/>
    </source>
</evidence>
<feature type="compositionally biased region" description="Pro residues" evidence="10">
    <location>
        <begin position="70"/>
        <end position="96"/>
    </location>
</feature>
<feature type="compositionally biased region" description="Polar residues" evidence="10">
    <location>
        <begin position="125"/>
        <end position="136"/>
    </location>
</feature>
<name>A0A2P2I082_9CRUS</name>
<reference evidence="12" key="2">
    <citation type="journal article" date="2018" name="Biosci. Biotechnol. Biochem.">
        <title>Polysaccharide hydrolase of the hadal zone amphipods Hirondellea gigas.</title>
        <authorList>
            <person name="Kobayashi H."/>
            <person name="Nagahama T."/>
            <person name="Arai W."/>
            <person name="Sasagawa Y."/>
            <person name="Umeda M."/>
            <person name="Hayashi T."/>
            <person name="Nikaido I."/>
            <person name="Watanabe H."/>
            <person name="Oguri K."/>
            <person name="Kitazato H."/>
            <person name="Fujioka K."/>
            <person name="Kido Y."/>
            <person name="Takami H."/>
        </authorList>
    </citation>
    <scope>NUCLEOTIDE SEQUENCE</scope>
    <source>
        <tissue evidence="12">Whole body</tissue>
    </source>
</reference>
<evidence type="ECO:0000256" key="1">
    <source>
        <dbReference type="ARBA" id="ARBA00004123"/>
    </source>
</evidence>
<dbReference type="GO" id="GO:0005681">
    <property type="term" value="C:spliceosomal complex"/>
    <property type="evidence" value="ECO:0007669"/>
    <property type="project" value="TreeGrafter"/>
</dbReference>
<dbReference type="EMBL" id="IACT01001944">
    <property type="protein sequence ID" value="LAC21260.1"/>
    <property type="molecule type" value="mRNA"/>
</dbReference>
<feature type="region of interest" description="Disordered" evidence="10">
    <location>
        <begin position="15"/>
        <end position="142"/>
    </location>
</feature>
<organism evidence="12">
    <name type="scientific">Hirondellea gigas</name>
    <dbReference type="NCBI Taxonomy" id="1518452"/>
    <lineage>
        <taxon>Eukaryota</taxon>
        <taxon>Metazoa</taxon>
        <taxon>Ecdysozoa</taxon>
        <taxon>Arthropoda</taxon>
        <taxon>Crustacea</taxon>
        <taxon>Multicrustacea</taxon>
        <taxon>Malacostraca</taxon>
        <taxon>Eumalacostraca</taxon>
        <taxon>Peracarida</taxon>
        <taxon>Amphipoda</taxon>
        <taxon>Amphilochidea</taxon>
        <taxon>Lysianassida</taxon>
        <taxon>Lysianassidira</taxon>
        <taxon>Lysianassoidea</taxon>
        <taxon>Lysianassidae</taxon>
        <taxon>Hirondellea</taxon>
    </lineage>
</organism>
<sequence length="662" mass="73856">MDVTELLAYKPQTSMKHALEDDGHIADDVRGSSNRSDRVEVSRKRSRLTGLGGHRSSKSKASMVSQTPPRNRPPPTPPRHLPPPTPPRYVPPPTPPRSYQQHRSKSGGGGRNMPPPVPSRPRDAASNSTTTTTGQHSAAACNGDAQSIEEEEELIVDEGPLDESKLKKLVLNFDKKMLKNQELRIKFPDDPRKFMESELELHDAIEELHSISVAPHLYQMLTPLGLPHSLLALVAHENTDIASAVLDLMQEMTTVDGVDVSDEELDGLESLVDALLDEEVVATLVHNLQRIDEGSSHPVTGGNSLTATATAEAQAVHNTLGIIENLIENRASICNVSGPSGLLAWLLKRLRAKVIFEPNKLYASEILAICVQGSENNRQLLGGMEGIDVLLQQLAVYKRHDPSSGEEQELMENLFDVLCSCLLYPANRELFLKGEGLQLMNLMLREKKLSRNGALRVLDHALTGTEGSDCCNKFVDILGLRTIFPLFIKTPNKHGKRGLNKQEHEGHVLSIVHWLLRNCRTNQKQRLMAKFLENDHEKVDRLMELHFAYLDRVMATDRQLEKMQAKAEEVLDEDGIYLRRLGGGLFTLQLIDYIMLCVCASGPPAIKRRVIKILNLRNASVKTIKNIIREYVSNLGEGDDISDELSEEQNRVLDWLDKFQNI</sequence>
<dbReference type="SMART" id="SM01156">
    <property type="entry name" value="DUF1716"/>
    <property type="match status" value="1"/>
</dbReference>
<dbReference type="InterPro" id="IPR039678">
    <property type="entry name" value="CTNNBL1"/>
</dbReference>
<dbReference type="SUPFAM" id="SSF48371">
    <property type="entry name" value="ARM repeat"/>
    <property type="match status" value="1"/>
</dbReference>
<dbReference type="Pfam" id="PF08216">
    <property type="entry name" value="CTNNBL"/>
    <property type="match status" value="1"/>
</dbReference>
<evidence type="ECO:0000256" key="7">
    <source>
        <dbReference type="ARBA" id="ARBA00061776"/>
    </source>
</evidence>
<dbReference type="InterPro" id="IPR013180">
    <property type="entry name" value="CTNNBL1_N"/>
</dbReference>
<proteinExistence type="evidence at transcript level"/>
<evidence type="ECO:0000256" key="10">
    <source>
        <dbReference type="SAM" id="MobiDB-lite"/>
    </source>
</evidence>
<dbReference type="InterPro" id="IPR016024">
    <property type="entry name" value="ARM-type_fold"/>
</dbReference>
<comment type="function">
    <text evidence="6">Component of the PRP19-CDC5L complex that forms an integral part of the spliceosome and is required for activating pre-mRNA splicing. Participates in AID/AICDA-mediated somatic hypermutation (SHM) and class-switch recombination (CSR), 2 processes resulting in the production of high-affinity, mutated isotype-switched antibodies.</text>
</comment>
<dbReference type="PANTHER" id="PTHR14978:SF0">
    <property type="entry name" value="BETA-CATENIN-LIKE PROTEIN 1"/>
    <property type="match status" value="1"/>
</dbReference>
<keyword evidence="3" id="KW-0677">Repeat</keyword>
<dbReference type="PANTHER" id="PTHR14978">
    <property type="entry name" value="BETA-CATENIN-LIKE PROTEIN 1 NUCLEAR ASSOCIATED PROTEIN"/>
    <property type="match status" value="1"/>
</dbReference>
<dbReference type="EMBL" id="IACF01001765">
    <property type="protein sequence ID" value="LAB67447.1"/>
    <property type="molecule type" value="mRNA"/>
</dbReference>
<evidence type="ECO:0000256" key="2">
    <source>
        <dbReference type="ARBA" id="ARBA00022553"/>
    </source>
</evidence>
<protein>
    <recommendedName>
        <fullName evidence="8">Beta-catenin-like protein 1</fullName>
    </recommendedName>
    <alternativeName>
        <fullName evidence="9">Nuclear-associated protein</fullName>
    </alternativeName>
</protein>